<dbReference type="Pfam" id="PF13401">
    <property type="entry name" value="AAA_22"/>
    <property type="match status" value="1"/>
</dbReference>
<comment type="caution">
    <text evidence="5">The sequence shown here is derived from an EMBL/GenBank/DDBJ whole genome shotgun (WGS) entry which is preliminary data.</text>
</comment>
<evidence type="ECO:0000256" key="3">
    <source>
        <dbReference type="ARBA" id="ARBA00022840"/>
    </source>
</evidence>
<evidence type="ECO:0000259" key="4">
    <source>
        <dbReference type="Pfam" id="PF13401"/>
    </source>
</evidence>
<dbReference type="GO" id="GO:0005524">
    <property type="term" value="F:ATP binding"/>
    <property type="evidence" value="ECO:0007669"/>
    <property type="project" value="UniProtKB-KW"/>
</dbReference>
<dbReference type="InterPro" id="IPR052026">
    <property type="entry name" value="ExeA_AAA_ATPase_DNA-bind"/>
</dbReference>
<dbReference type="AlphaFoldDB" id="A0ABD5VD95"/>
<evidence type="ECO:0000256" key="1">
    <source>
        <dbReference type="ARBA" id="ARBA00022705"/>
    </source>
</evidence>
<proteinExistence type="predicted"/>
<dbReference type="EMBL" id="JBHSXN010000002">
    <property type="protein sequence ID" value="MFC6952868.1"/>
    <property type="molecule type" value="Genomic_DNA"/>
</dbReference>
<dbReference type="Gene3D" id="3.40.50.300">
    <property type="entry name" value="P-loop containing nucleotide triphosphate hydrolases"/>
    <property type="match status" value="1"/>
</dbReference>
<accession>A0ABD5VD95</accession>
<feature type="domain" description="ORC1/DEAH AAA+ ATPase" evidence="4">
    <location>
        <begin position="67"/>
        <end position="172"/>
    </location>
</feature>
<evidence type="ECO:0000313" key="6">
    <source>
        <dbReference type="Proteomes" id="UP001596395"/>
    </source>
</evidence>
<name>A0ABD5VD95_9EURY</name>
<sequence length="297" mass="33098">MGRIREITDGTDQELQKYLQHHRWERNPFAHGASIGEYVLPGDDEIADIASHIRSYTGPILIHSRFSGVGKTTLLKMLLEEYSDEFTTTYIGEHNVTPYELTSIVADQIGVGKSSSTKLTEQKIRDHVKSYRGDPHLLGIDEFGLNDPDTLHTIQFLNDLDRFRVILTGMSSQWNAIGDLGSDGRAFQRRVSYKLELEPFEREQTTELVQRRLAAAAGRDPTNEDVLDDIGIGPFSTDALDTIHERAQGVPAVITAACAELVDLAAYQHAHDAGSEISVDLTEAIEYTEPEVEETSE</sequence>
<dbReference type="InterPro" id="IPR027417">
    <property type="entry name" value="P-loop_NTPase"/>
</dbReference>
<organism evidence="5 6">
    <name type="scientific">Halorubellus litoreus</name>
    <dbReference type="NCBI Taxonomy" id="755308"/>
    <lineage>
        <taxon>Archaea</taxon>
        <taxon>Methanobacteriati</taxon>
        <taxon>Methanobacteriota</taxon>
        <taxon>Stenosarchaea group</taxon>
        <taxon>Halobacteria</taxon>
        <taxon>Halobacteriales</taxon>
        <taxon>Halorubellaceae</taxon>
        <taxon>Halorubellus</taxon>
    </lineage>
</organism>
<keyword evidence="1" id="KW-0235">DNA replication</keyword>
<dbReference type="RefSeq" id="WP_336349850.1">
    <property type="nucleotide sequence ID" value="NZ_JAZAQL010000002.1"/>
</dbReference>
<gene>
    <name evidence="5" type="ORF">ACFQGB_08330</name>
</gene>
<dbReference type="InterPro" id="IPR049945">
    <property type="entry name" value="AAA_22"/>
</dbReference>
<evidence type="ECO:0000313" key="5">
    <source>
        <dbReference type="EMBL" id="MFC6952868.1"/>
    </source>
</evidence>
<dbReference type="Proteomes" id="UP001596395">
    <property type="component" value="Unassembled WGS sequence"/>
</dbReference>
<evidence type="ECO:0000256" key="2">
    <source>
        <dbReference type="ARBA" id="ARBA00022741"/>
    </source>
</evidence>
<dbReference type="PANTHER" id="PTHR35894">
    <property type="entry name" value="GENERAL SECRETION PATHWAY PROTEIN A-RELATED"/>
    <property type="match status" value="1"/>
</dbReference>
<keyword evidence="6" id="KW-1185">Reference proteome</keyword>
<dbReference type="PANTHER" id="PTHR35894:SF1">
    <property type="entry name" value="PHOSPHORIBULOKINASE _ URIDINE KINASE FAMILY"/>
    <property type="match status" value="1"/>
</dbReference>
<keyword evidence="3" id="KW-0067">ATP-binding</keyword>
<reference evidence="5 6" key="1">
    <citation type="journal article" date="2019" name="Int. J. Syst. Evol. Microbiol.">
        <title>The Global Catalogue of Microorganisms (GCM) 10K type strain sequencing project: providing services to taxonomists for standard genome sequencing and annotation.</title>
        <authorList>
            <consortium name="The Broad Institute Genomics Platform"/>
            <consortium name="The Broad Institute Genome Sequencing Center for Infectious Disease"/>
            <person name="Wu L."/>
            <person name="Ma J."/>
        </authorList>
    </citation>
    <scope>NUCLEOTIDE SEQUENCE [LARGE SCALE GENOMIC DNA]</scope>
    <source>
        <strain evidence="5 6">GX26</strain>
    </source>
</reference>
<dbReference type="SUPFAM" id="SSF52540">
    <property type="entry name" value="P-loop containing nucleoside triphosphate hydrolases"/>
    <property type="match status" value="1"/>
</dbReference>
<protein>
    <submittedName>
        <fullName evidence="5">AAA family ATPase</fullName>
    </submittedName>
</protein>
<dbReference type="GO" id="GO:0006260">
    <property type="term" value="P:DNA replication"/>
    <property type="evidence" value="ECO:0007669"/>
    <property type="project" value="UniProtKB-KW"/>
</dbReference>
<keyword evidence="2" id="KW-0547">Nucleotide-binding</keyword>